<dbReference type="Pfam" id="PF00498">
    <property type="entry name" value="FHA"/>
    <property type="match status" value="1"/>
</dbReference>
<dbReference type="Pfam" id="PF00069">
    <property type="entry name" value="Pkinase"/>
    <property type="match status" value="1"/>
</dbReference>
<evidence type="ECO:0000259" key="7">
    <source>
        <dbReference type="PROSITE" id="PS50011"/>
    </source>
</evidence>
<organism evidence="8 9">
    <name type="scientific">[Candida] subhashii</name>
    <dbReference type="NCBI Taxonomy" id="561895"/>
    <lineage>
        <taxon>Eukaryota</taxon>
        <taxon>Fungi</taxon>
        <taxon>Dikarya</taxon>
        <taxon>Ascomycota</taxon>
        <taxon>Saccharomycotina</taxon>
        <taxon>Pichiomycetes</taxon>
        <taxon>Debaryomycetaceae</taxon>
        <taxon>Spathaspora</taxon>
    </lineage>
</organism>
<dbReference type="PROSITE" id="PS50011">
    <property type="entry name" value="PROTEIN_KINASE_DOM"/>
    <property type="match status" value="1"/>
</dbReference>
<keyword evidence="5" id="KW-0418">Kinase</keyword>
<dbReference type="CDD" id="cd22670">
    <property type="entry name" value="FHA_MEK1-like"/>
    <property type="match status" value="1"/>
</dbReference>
<dbReference type="PANTHER" id="PTHR24347">
    <property type="entry name" value="SERINE/THREONINE-PROTEIN KINASE"/>
    <property type="match status" value="1"/>
</dbReference>
<keyword evidence="2 4" id="KW-0547">Nucleotide-binding</keyword>
<dbReference type="OrthoDB" id="74764at2759"/>
<dbReference type="InterPro" id="IPR017441">
    <property type="entry name" value="Protein_kinase_ATP_BS"/>
</dbReference>
<dbReference type="GO" id="GO:0005524">
    <property type="term" value="F:ATP binding"/>
    <property type="evidence" value="ECO:0007669"/>
    <property type="project" value="UniProtKB-UniRule"/>
</dbReference>
<sequence length="439" mass="49747">MSSILASLELSSLNNSFFSIHTNLNESILTTSCIVPLKSQELVKIGRSKSCNIQVESDYVSSLHGILWSVQFDEDTPPLFYLNDSSRNGIIHNHAEIGSGRTVILEDGDIIELKLAAKFVFKCIRYEIHCSINFESMIEGWEVSNKLIGSGSFGSVYVANKQNTKSLFAVKIIPNAHSSYFPSSNSNKKTESSMLFEVRHPNIIKVHDAITIDSNLYIFQDLVCGGDLFSYLIDGKFLKPIAEPEAILIVFQLMQALNFLHRELSIVHRDLKLDNILLEIPIPQSKIYLCDFGIAKYLDNSQQTTDSCVGTIEYCAPEVFSNNTKFEPYISSQIPNDGYNFKCDLWSLGVICHILLSGISPFYADGDKGNMIRAARFGRLNLNKPQFQKITSFAKDFISKLLKVNPQQRMSIEECFEHPWIKSNRKKLDWYYCKLIPKQ</sequence>
<feature type="domain" description="Protein kinase" evidence="7">
    <location>
        <begin position="142"/>
        <end position="421"/>
    </location>
</feature>
<evidence type="ECO:0000256" key="4">
    <source>
        <dbReference type="PROSITE-ProRule" id="PRU10141"/>
    </source>
</evidence>
<proteinExistence type="inferred from homology"/>
<protein>
    <recommendedName>
        <fullName evidence="10">Protein kinase domain-containing protein</fullName>
    </recommendedName>
</protein>
<gene>
    <name evidence="8" type="ORF">J8A68_003613</name>
</gene>
<dbReference type="GeneID" id="73470413"/>
<dbReference type="AlphaFoldDB" id="A0A8J5QLW1"/>
<keyword evidence="9" id="KW-1185">Reference proteome</keyword>
<evidence type="ECO:0000313" key="8">
    <source>
        <dbReference type="EMBL" id="KAG7662843.1"/>
    </source>
</evidence>
<dbReference type="RefSeq" id="XP_049263076.1">
    <property type="nucleotide sequence ID" value="XM_049407487.1"/>
</dbReference>
<feature type="binding site" evidence="4">
    <location>
        <position position="171"/>
    </location>
    <ligand>
        <name>ATP</name>
        <dbReference type="ChEBI" id="CHEBI:30616"/>
    </ligand>
</feature>
<dbReference type="SMART" id="SM00220">
    <property type="entry name" value="S_TKc"/>
    <property type="match status" value="1"/>
</dbReference>
<dbReference type="PROSITE" id="PS00107">
    <property type="entry name" value="PROTEIN_KINASE_ATP"/>
    <property type="match status" value="1"/>
</dbReference>
<dbReference type="PROSITE" id="PS00108">
    <property type="entry name" value="PROTEIN_KINASE_ST"/>
    <property type="match status" value="1"/>
</dbReference>
<dbReference type="Proteomes" id="UP000694255">
    <property type="component" value="Unassembled WGS sequence"/>
</dbReference>
<dbReference type="InterPro" id="IPR000719">
    <property type="entry name" value="Prot_kinase_dom"/>
</dbReference>
<dbReference type="EMBL" id="JAGSYN010000160">
    <property type="protein sequence ID" value="KAG7662843.1"/>
    <property type="molecule type" value="Genomic_DNA"/>
</dbReference>
<evidence type="ECO:0000256" key="3">
    <source>
        <dbReference type="ARBA" id="ARBA00022840"/>
    </source>
</evidence>
<feature type="domain" description="FHA" evidence="6">
    <location>
        <begin position="43"/>
        <end position="97"/>
    </location>
</feature>
<comment type="similarity">
    <text evidence="1">Belongs to the protein kinase superfamily. CAMK Ser/Thr protein kinase family. CHEK2 subfamily.</text>
</comment>
<dbReference type="SMART" id="SM00240">
    <property type="entry name" value="FHA"/>
    <property type="match status" value="1"/>
</dbReference>
<keyword evidence="5" id="KW-0808">Transferase</keyword>
<name>A0A8J5QLW1_9ASCO</name>
<evidence type="ECO:0008006" key="10">
    <source>
        <dbReference type="Google" id="ProtNLM"/>
    </source>
</evidence>
<reference evidence="8 9" key="1">
    <citation type="journal article" date="2021" name="DNA Res.">
        <title>Genome analysis of Candida subhashii reveals its hybrid nature and dual mitochondrial genome conformations.</title>
        <authorList>
            <person name="Mixao V."/>
            <person name="Hegedusova E."/>
            <person name="Saus E."/>
            <person name="Pryszcz L.P."/>
            <person name="Cillingova A."/>
            <person name="Nosek J."/>
            <person name="Gabaldon T."/>
        </authorList>
    </citation>
    <scope>NUCLEOTIDE SEQUENCE [LARGE SCALE GENOMIC DNA]</scope>
    <source>
        <strain evidence="8 9">CBS 10753</strain>
    </source>
</reference>
<dbReference type="GO" id="GO:0030447">
    <property type="term" value="P:filamentous growth"/>
    <property type="evidence" value="ECO:0007669"/>
    <property type="project" value="UniProtKB-ARBA"/>
</dbReference>
<dbReference type="PROSITE" id="PS50006">
    <property type="entry name" value="FHA_DOMAIN"/>
    <property type="match status" value="1"/>
</dbReference>
<evidence type="ECO:0000256" key="1">
    <source>
        <dbReference type="ARBA" id="ARBA00005575"/>
    </source>
</evidence>
<comment type="caution">
    <text evidence="8">The sequence shown here is derived from an EMBL/GenBank/DDBJ whole genome shotgun (WGS) entry which is preliminary data.</text>
</comment>
<keyword evidence="3 4" id="KW-0067">ATP-binding</keyword>
<dbReference type="InterPro" id="IPR008271">
    <property type="entry name" value="Ser/Thr_kinase_AS"/>
</dbReference>
<evidence type="ECO:0000256" key="5">
    <source>
        <dbReference type="RuleBase" id="RU000304"/>
    </source>
</evidence>
<evidence type="ECO:0000313" key="9">
    <source>
        <dbReference type="Proteomes" id="UP000694255"/>
    </source>
</evidence>
<dbReference type="InterPro" id="IPR000253">
    <property type="entry name" value="FHA_dom"/>
</dbReference>
<dbReference type="GO" id="GO:0004674">
    <property type="term" value="F:protein serine/threonine kinase activity"/>
    <property type="evidence" value="ECO:0007669"/>
    <property type="project" value="UniProtKB-KW"/>
</dbReference>
<keyword evidence="5" id="KW-0723">Serine/threonine-protein kinase</keyword>
<evidence type="ECO:0000259" key="6">
    <source>
        <dbReference type="PROSITE" id="PS50006"/>
    </source>
</evidence>
<evidence type="ECO:0000256" key="2">
    <source>
        <dbReference type="ARBA" id="ARBA00022741"/>
    </source>
</evidence>
<accession>A0A8J5QLW1</accession>